<reference evidence="2 3" key="1">
    <citation type="journal article" date="2024" name="Int. J. Mol. Sci.">
        <title>Exploration of Alicyclobacillus spp. Genome in Search of Antibiotic Resistance.</title>
        <authorList>
            <person name="Bucka-Kolendo J."/>
            <person name="Kiousi D.E."/>
            <person name="Dekowska A."/>
            <person name="Mikolajczuk-Szczyrba A."/>
            <person name="Karadedos D.M."/>
            <person name="Michael P."/>
            <person name="Galanis A."/>
            <person name="Sokolowska B."/>
        </authorList>
    </citation>
    <scope>NUCLEOTIDE SEQUENCE [LARGE SCALE GENOMIC DNA]</scope>
    <source>
        <strain evidence="2 3">KKP 3000</strain>
    </source>
</reference>
<keyword evidence="1" id="KW-0812">Transmembrane</keyword>
<proteinExistence type="predicted"/>
<dbReference type="RefSeq" id="WP_275473316.1">
    <property type="nucleotide sequence ID" value="NZ_CP162940.1"/>
</dbReference>
<name>A0ABV5AKP6_9BACL</name>
<protein>
    <submittedName>
        <fullName evidence="2">Uncharacterized protein</fullName>
    </submittedName>
</protein>
<evidence type="ECO:0000313" key="3">
    <source>
        <dbReference type="Proteomes" id="UP001579974"/>
    </source>
</evidence>
<gene>
    <name evidence="2" type="ORF">KKP3000_002032</name>
</gene>
<accession>A0ABV5AKP6</accession>
<keyword evidence="1" id="KW-1133">Transmembrane helix</keyword>
<comment type="caution">
    <text evidence="2">The sequence shown here is derived from an EMBL/GenBank/DDBJ whole genome shotgun (WGS) entry which is preliminary data.</text>
</comment>
<keyword evidence="3" id="KW-1185">Reference proteome</keyword>
<feature type="transmembrane region" description="Helical" evidence="1">
    <location>
        <begin position="6"/>
        <end position="25"/>
    </location>
</feature>
<evidence type="ECO:0000313" key="2">
    <source>
        <dbReference type="EMBL" id="MFB5192816.1"/>
    </source>
</evidence>
<evidence type="ECO:0000256" key="1">
    <source>
        <dbReference type="SAM" id="Phobius"/>
    </source>
</evidence>
<organism evidence="2 3">
    <name type="scientific">Alicyclobacillus fastidiosus</name>
    <dbReference type="NCBI Taxonomy" id="392011"/>
    <lineage>
        <taxon>Bacteria</taxon>
        <taxon>Bacillati</taxon>
        <taxon>Bacillota</taxon>
        <taxon>Bacilli</taxon>
        <taxon>Bacillales</taxon>
        <taxon>Alicyclobacillaceae</taxon>
        <taxon>Alicyclobacillus</taxon>
    </lineage>
</organism>
<keyword evidence="1" id="KW-0472">Membrane</keyword>
<sequence length="87" mass="10243">MLKLIATYYAFDILLIVVAILFTWWRRKKRLRSNAQEPSEGFIKTDEISVDPTTGIKQQVWFDPHTGERHYKTLEASRTEDVKQDNS</sequence>
<dbReference type="Proteomes" id="UP001579974">
    <property type="component" value="Unassembled WGS sequence"/>
</dbReference>
<dbReference type="EMBL" id="JBDXSU010000029">
    <property type="protein sequence ID" value="MFB5192816.1"/>
    <property type="molecule type" value="Genomic_DNA"/>
</dbReference>